<sequence length="442" mass="49775">MDDSCIIISDDDEPQVKPMPKSKLLKPTVVKVDAKKGRRIVIDSSDDEFEIKGTLAQHISADDLYGTTSKKALPITKSISAGTKRKSDEMTKPSTTAKKKLDEVVKVVKRKEGPTEKIPKAAIEKPSKDEEPSSVPQKKKKRTREEIDQDNLAKEIAKVQREMLASLNSKCEQYLFCHISEALFNNVVELKDSVEKIFKARSIQNQIIIEKGRDNIVTFKRKNVDAVVENGTVEKIEHLDLENVFIEVIDGAKFATLVGTQQLIEHLKKTRETFSGESQITVVIYGKHGITKPALMRTTLQVFDETGVQLRFIVEVERLALIFAQFHRSLAKRPLSLKKDAETLMIHKGDKGIKEGVDLQKDWWTKMLSAMHRMAEDQKRAIIAHYPNVFELIQVLEEIGPVAGGKRIANIECENKRKIGPVLAQKLVQTLCSITGDEIIEC</sequence>
<proteinExistence type="predicted"/>
<evidence type="ECO:0000313" key="1">
    <source>
        <dbReference type="Proteomes" id="UP000095286"/>
    </source>
</evidence>
<name>A0AC35TRY3_9BILA</name>
<dbReference type="WBParaSite" id="RSKR_0000382300.1">
    <property type="protein sequence ID" value="RSKR_0000382300.1"/>
    <property type="gene ID" value="RSKR_0000382300"/>
</dbReference>
<evidence type="ECO:0000313" key="2">
    <source>
        <dbReference type="WBParaSite" id="RSKR_0000382300.1"/>
    </source>
</evidence>
<protein>
    <submittedName>
        <fullName evidence="2">Crossover junction endonuclease MUS81</fullName>
    </submittedName>
</protein>
<organism evidence="1 2">
    <name type="scientific">Rhabditophanes sp. KR3021</name>
    <dbReference type="NCBI Taxonomy" id="114890"/>
    <lineage>
        <taxon>Eukaryota</taxon>
        <taxon>Metazoa</taxon>
        <taxon>Ecdysozoa</taxon>
        <taxon>Nematoda</taxon>
        <taxon>Chromadorea</taxon>
        <taxon>Rhabditida</taxon>
        <taxon>Tylenchina</taxon>
        <taxon>Panagrolaimomorpha</taxon>
        <taxon>Strongyloidoidea</taxon>
        <taxon>Alloionematidae</taxon>
        <taxon>Rhabditophanes</taxon>
    </lineage>
</organism>
<dbReference type="Proteomes" id="UP000095286">
    <property type="component" value="Unplaced"/>
</dbReference>
<accession>A0AC35TRY3</accession>
<reference evidence="2" key="1">
    <citation type="submission" date="2016-11" db="UniProtKB">
        <authorList>
            <consortium name="WormBaseParasite"/>
        </authorList>
    </citation>
    <scope>IDENTIFICATION</scope>
    <source>
        <strain evidence="2">KR3021</strain>
    </source>
</reference>